<dbReference type="NCBIfam" id="TIGR00095">
    <property type="entry name" value="16S rRNA (guanine(966)-N(2))-methyltransferase RsmD"/>
    <property type="match status" value="1"/>
</dbReference>
<dbReference type="Pfam" id="PF03602">
    <property type="entry name" value="Cons_hypoth95"/>
    <property type="match status" value="1"/>
</dbReference>
<organism evidence="4 5">
    <name type="scientific">Nesterenkonia natronophila</name>
    <dbReference type="NCBI Taxonomy" id="2174932"/>
    <lineage>
        <taxon>Bacteria</taxon>
        <taxon>Bacillati</taxon>
        <taxon>Actinomycetota</taxon>
        <taxon>Actinomycetes</taxon>
        <taxon>Micrococcales</taxon>
        <taxon>Micrococcaceae</taxon>
        <taxon>Nesterenkonia</taxon>
    </lineage>
</organism>
<evidence type="ECO:0000313" key="5">
    <source>
        <dbReference type="Proteomes" id="UP000266615"/>
    </source>
</evidence>
<name>A0A3A4F932_9MICC</name>
<dbReference type="RefSeq" id="WP_119903450.1">
    <property type="nucleotide sequence ID" value="NZ_QYZP01000003.1"/>
</dbReference>
<proteinExistence type="predicted"/>
<dbReference type="InterPro" id="IPR029063">
    <property type="entry name" value="SAM-dependent_MTases_sf"/>
</dbReference>
<evidence type="ECO:0000256" key="3">
    <source>
        <dbReference type="SAM" id="MobiDB-lite"/>
    </source>
</evidence>
<sequence>MARIIAGTHKGRRISAVPGTGTRPTSDRVKESLFSRLEGYDALEDAVVVDLYAGSGALGLEAISRGARSLEAVDVAESAYRTLSKNAGLFAREGKPDDAEGAQSALHVHKAQALRYLRSRRGEPIELLFLDPPYTLGEAELTRVLEAASPQLHPAATVVVERDARAPEPSWPPNLRRFHEKSYGSTRIWLAEPQ</sequence>
<feature type="region of interest" description="Disordered" evidence="3">
    <location>
        <begin position="1"/>
        <end position="28"/>
    </location>
</feature>
<dbReference type="EC" id="2.1.1.171" evidence="4"/>
<reference evidence="4 5" key="1">
    <citation type="submission" date="2018-09" db="EMBL/GenBank/DDBJ databases">
        <title>Nesterenkonia natronophila sp. nov., an alkaliphilic actinobacteriume isolated from a soda lake, and emended description of the genus Nesterenkonia.</title>
        <authorList>
            <person name="Menes R.J."/>
            <person name="Iriarte A."/>
        </authorList>
    </citation>
    <scope>NUCLEOTIDE SEQUENCE [LARGE SCALE GENOMIC DNA]</scope>
    <source>
        <strain evidence="4 5">M8</strain>
    </source>
</reference>
<dbReference type="AlphaFoldDB" id="A0A3A4F932"/>
<keyword evidence="2 4" id="KW-0808">Transferase</keyword>
<comment type="caution">
    <text evidence="4">The sequence shown here is derived from an EMBL/GenBank/DDBJ whole genome shotgun (WGS) entry which is preliminary data.</text>
</comment>
<dbReference type="GO" id="GO:0052913">
    <property type="term" value="F:16S rRNA (guanine(966)-N(2))-methyltransferase activity"/>
    <property type="evidence" value="ECO:0007669"/>
    <property type="project" value="UniProtKB-EC"/>
</dbReference>
<dbReference type="InterPro" id="IPR004398">
    <property type="entry name" value="RNA_MeTrfase_RsmD"/>
</dbReference>
<dbReference type="SUPFAM" id="SSF53335">
    <property type="entry name" value="S-adenosyl-L-methionine-dependent methyltransferases"/>
    <property type="match status" value="1"/>
</dbReference>
<evidence type="ECO:0000256" key="1">
    <source>
        <dbReference type="ARBA" id="ARBA00022603"/>
    </source>
</evidence>
<gene>
    <name evidence="4" type="primary">rsmD</name>
    <name evidence="4" type="ORF">D3250_11160</name>
</gene>
<dbReference type="PIRSF" id="PIRSF004553">
    <property type="entry name" value="CHP00095"/>
    <property type="match status" value="1"/>
</dbReference>
<evidence type="ECO:0000313" key="4">
    <source>
        <dbReference type="EMBL" id="RJN31384.1"/>
    </source>
</evidence>
<dbReference type="Gene3D" id="3.40.50.150">
    <property type="entry name" value="Vaccinia Virus protein VP39"/>
    <property type="match status" value="1"/>
</dbReference>
<dbReference type="OrthoDB" id="9803017at2"/>
<dbReference type="CDD" id="cd02440">
    <property type="entry name" value="AdoMet_MTases"/>
    <property type="match status" value="1"/>
</dbReference>
<dbReference type="EMBL" id="QYZP01000003">
    <property type="protein sequence ID" value="RJN31384.1"/>
    <property type="molecule type" value="Genomic_DNA"/>
</dbReference>
<accession>A0A3A4F932</accession>
<evidence type="ECO:0000256" key="2">
    <source>
        <dbReference type="ARBA" id="ARBA00022679"/>
    </source>
</evidence>
<protein>
    <submittedName>
        <fullName evidence="4">16S rRNA (Guanine(966)-N(2))-methyltransferase RsmD</fullName>
        <ecNumber evidence="4">2.1.1.171</ecNumber>
    </submittedName>
</protein>
<dbReference type="PANTHER" id="PTHR43542">
    <property type="entry name" value="METHYLTRANSFERASE"/>
    <property type="match status" value="1"/>
</dbReference>
<dbReference type="PANTHER" id="PTHR43542:SF1">
    <property type="entry name" value="METHYLTRANSFERASE"/>
    <property type="match status" value="1"/>
</dbReference>
<dbReference type="Proteomes" id="UP000266615">
    <property type="component" value="Unassembled WGS sequence"/>
</dbReference>
<keyword evidence="5" id="KW-1185">Reference proteome</keyword>
<keyword evidence="1 4" id="KW-0489">Methyltransferase</keyword>